<dbReference type="Pfam" id="PF08522">
    <property type="entry name" value="BT_3987-like_N"/>
    <property type="match status" value="1"/>
</dbReference>
<feature type="signal peptide" evidence="1">
    <location>
        <begin position="1"/>
        <end position="22"/>
    </location>
</feature>
<dbReference type="GO" id="GO:0005975">
    <property type="term" value="P:carbohydrate metabolic process"/>
    <property type="evidence" value="ECO:0007669"/>
    <property type="project" value="InterPro"/>
</dbReference>
<dbReference type="Pfam" id="PF00704">
    <property type="entry name" value="Glyco_hydro_18"/>
    <property type="match status" value="1"/>
</dbReference>
<dbReference type="InterPro" id="IPR017853">
    <property type="entry name" value="GH"/>
</dbReference>
<accession>A0A9D1Z1R0</accession>
<organism evidence="4 5">
    <name type="scientific">Candidatus Alistipes intestinigallinarum</name>
    <dbReference type="NCBI Taxonomy" id="2838440"/>
    <lineage>
        <taxon>Bacteria</taxon>
        <taxon>Pseudomonadati</taxon>
        <taxon>Bacteroidota</taxon>
        <taxon>Bacteroidia</taxon>
        <taxon>Bacteroidales</taxon>
        <taxon>Rikenellaceae</taxon>
        <taxon>Alistipes</taxon>
    </lineage>
</organism>
<protein>
    <submittedName>
        <fullName evidence="4">DUF1735 domain-containing protein</fullName>
    </submittedName>
</protein>
<evidence type="ECO:0000256" key="1">
    <source>
        <dbReference type="SAM" id="SignalP"/>
    </source>
</evidence>
<reference evidence="4" key="2">
    <citation type="submission" date="2021-04" db="EMBL/GenBank/DDBJ databases">
        <authorList>
            <person name="Gilroy R."/>
        </authorList>
    </citation>
    <scope>NUCLEOTIDE SEQUENCE</scope>
    <source>
        <strain evidence="4">5134</strain>
    </source>
</reference>
<dbReference type="Gene3D" id="3.20.20.80">
    <property type="entry name" value="Glycosidases"/>
    <property type="match status" value="1"/>
</dbReference>
<dbReference type="InterPro" id="IPR001223">
    <property type="entry name" value="Glyco_hydro18_cat"/>
</dbReference>
<keyword evidence="1" id="KW-0732">Signal</keyword>
<evidence type="ECO:0000259" key="3">
    <source>
        <dbReference type="Pfam" id="PF08522"/>
    </source>
</evidence>
<evidence type="ECO:0000313" key="5">
    <source>
        <dbReference type="Proteomes" id="UP000886844"/>
    </source>
</evidence>
<dbReference type="Proteomes" id="UP000886844">
    <property type="component" value="Unassembled WGS sequence"/>
</dbReference>
<feature type="domain" description="BT-3987-like N-terminal" evidence="3">
    <location>
        <begin position="80"/>
        <end position="166"/>
    </location>
</feature>
<name>A0A9D1Z1R0_9BACT</name>
<feature type="domain" description="GH18" evidence="2">
    <location>
        <begin position="275"/>
        <end position="368"/>
    </location>
</feature>
<dbReference type="PROSITE" id="PS51257">
    <property type="entry name" value="PROKAR_LIPOPROTEIN"/>
    <property type="match status" value="1"/>
</dbReference>
<sequence>MKTKIKKFRTIGTMLLAATVLAGFTACETDPVEQKGGKLPDKETIEMVHGILRITASTENETRVLLTQNSTGYVMRSFYYQQTQPVDGELLLEARVDETLLDAYNAETGVERALLPAANYEFPDGNQLSLAPDMQRSAAVRIKFIADGLQPGEYLLPLTVASEDTPDESQTVYYTVSVREPYVDEFALHDGSDIFFVFYINTKEYQPLLVQDYLMQKSKSNGSEIWYGSVGNIINLRTVTVKYDEFSGRAMLNLGSDMTYVLGHASKYIWPLQEQGRKVCISLEGGGTGLGFCNLTDEQIADFVAQVKDVVETYNLDGINLWDRNAGYGKEGMPETNTTSYPKLVKAMREALGTDKLLTLTVYEEPTETFWDTEATGGIVVGEYLDYAWSGYNSNTEAVQLLDPWHPNESYVSAYTQKPIAGLDASKFGCVNFPIYPSPITWDEALMQDAYFLVDWILGGYMPNNILVFSDLRTNLQDNYEGSWDVTFATCCTYFDKENYFVIGFEDGCMYSFDINRRLTSYETEGGGISGYGKWLKDW</sequence>
<dbReference type="Gene3D" id="2.60.40.1740">
    <property type="entry name" value="hypothetical protein (bacova_03559)"/>
    <property type="match status" value="1"/>
</dbReference>
<dbReference type="EMBL" id="DXDA01000060">
    <property type="protein sequence ID" value="HIY69237.1"/>
    <property type="molecule type" value="Genomic_DNA"/>
</dbReference>
<dbReference type="AlphaFoldDB" id="A0A9D1Z1R0"/>
<proteinExistence type="predicted"/>
<evidence type="ECO:0000313" key="4">
    <source>
        <dbReference type="EMBL" id="HIY69237.1"/>
    </source>
</evidence>
<dbReference type="SUPFAM" id="SSF51445">
    <property type="entry name" value="(Trans)glycosidases"/>
    <property type="match status" value="1"/>
</dbReference>
<feature type="chain" id="PRO_5038974516" evidence="1">
    <location>
        <begin position="23"/>
        <end position="539"/>
    </location>
</feature>
<reference evidence="4" key="1">
    <citation type="journal article" date="2021" name="PeerJ">
        <title>Extensive microbial diversity within the chicken gut microbiome revealed by metagenomics and culture.</title>
        <authorList>
            <person name="Gilroy R."/>
            <person name="Ravi A."/>
            <person name="Getino M."/>
            <person name="Pursley I."/>
            <person name="Horton D.L."/>
            <person name="Alikhan N.F."/>
            <person name="Baker D."/>
            <person name="Gharbi K."/>
            <person name="Hall N."/>
            <person name="Watson M."/>
            <person name="Adriaenssens E.M."/>
            <person name="Foster-Nyarko E."/>
            <person name="Jarju S."/>
            <person name="Secka A."/>
            <person name="Antonio M."/>
            <person name="Oren A."/>
            <person name="Chaudhuri R.R."/>
            <person name="La Ragione R."/>
            <person name="Hildebrand F."/>
            <person name="Pallen M.J."/>
        </authorList>
    </citation>
    <scope>NUCLEOTIDE SEQUENCE</scope>
    <source>
        <strain evidence="4">5134</strain>
    </source>
</reference>
<evidence type="ECO:0000259" key="2">
    <source>
        <dbReference type="Pfam" id="PF00704"/>
    </source>
</evidence>
<comment type="caution">
    <text evidence="4">The sequence shown here is derived from an EMBL/GenBank/DDBJ whole genome shotgun (WGS) entry which is preliminary data.</text>
</comment>
<gene>
    <name evidence="4" type="ORF">H9828_07450</name>
</gene>
<dbReference type="InterPro" id="IPR013728">
    <property type="entry name" value="BT_3987-like_N"/>
</dbReference>